<keyword evidence="2" id="KW-1133">Transmembrane helix</keyword>
<accession>A0AAU0MJ97</accession>
<feature type="transmembrane region" description="Helical" evidence="2">
    <location>
        <begin position="218"/>
        <end position="238"/>
    </location>
</feature>
<feature type="transmembrane region" description="Helical" evidence="2">
    <location>
        <begin position="117"/>
        <end position="139"/>
    </location>
</feature>
<keyword evidence="2" id="KW-0812">Transmembrane</keyword>
<name>A0AAU0MJ97_9MICO</name>
<feature type="region of interest" description="Disordered" evidence="1">
    <location>
        <begin position="146"/>
        <end position="202"/>
    </location>
</feature>
<feature type="transmembrane region" description="Helical" evidence="2">
    <location>
        <begin position="73"/>
        <end position="91"/>
    </location>
</feature>
<keyword evidence="4" id="KW-1185">Reference proteome</keyword>
<evidence type="ECO:0000256" key="2">
    <source>
        <dbReference type="SAM" id="Phobius"/>
    </source>
</evidence>
<protein>
    <submittedName>
        <fullName evidence="3">Uncharacterized protein</fullName>
    </submittedName>
</protein>
<evidence type="ECO:0000313" key="3">
    <source>
        <dbReference type="EMBL" id="WOQ70365.1"/>
    </source>
</evidence>
<evidence type="ECO:0000313" key="4">
    <source>
        <dbReference type="Proteomes" id="UP001329313"/>
    </source>
</evidence>
<proteinExistence type="predicted"/>
<dbReference type="KEGG" id="mliy:RYJ27_03905"/>
<dbReference type="AlphaFoldDB" id="A0AAU0MJ97"/>
<gene>
    <name evidence="3" type="ORF">RYJ27_03905</name>
</gene>
<keyword evidence="2" id="KW-0472">Membrane</keyword>
<dbReference type="Proteomes" id="UP001329313">
    <property type="component" value="Chromosome"/>
</dbReference>
<reference evidence="3 4" key="1">
    <citation type="submission" date="2023-10" db="EMBL/GenBank/DDBJ databases">
        <title>Y20.</title>
        <authorList>
            <person name="Zhang G."/>
            <person name="Ding Y."/>
        </authorList>
    </citation>
    <scope>NUCLEOTIDE SEQUENCE [LARGE SCALE GENOMIC DNA]</scope>
    <source>
        <strain evidence="3 4">Y20</strain>
    </source>
</reference>
<organism evidence="3 4">
    <name type="scientific">Microbacterium limosum</name>
    <dbReference type="NCBI Taxonomy" id="3079935"/>
    <lineage>
        <taxon>Bacteria</taxon>
        <taxon>Bacillati</taxon>
        <taxon>Actinomycetota</taxon>
        <taxon>Actinomycetes</taxon>
        <taxon>Micrococcales</taxon>
        <taxon>Microbacteriaceae</taxon>
        <taxon>Microbacterium</taxon>
    </lineage>
</organism>
<feature type="transmembrane region" description="Helical" evidence="2">
    <location>
        <begin position="258"/>
        <end position="281"/>
    </location>
</feature>
<feature type="transmembrane region" description="Helical" evidence="2">
    <location>
        <begin position="29"/>
        <end position="61"/>
    </location>
</feature>
<dbReference type="RefSeq" id="WP_330171446.1">
    <property type="nucleotide sequence ID" value="NZ_CP137080.1"/>
</dbReference>
<dbReference type="EMBL" id="CP137080">
    <property type="protein sequence ID" value="WOQ70365.1"/>
    <property type="molecule type" value="Genomic_DNA"/>
</dbReference>
<sequence>MIAAGLVLLALGLADLARQAVHRHRWVALAAVLIVVLALGVVVDAVPAAAMALAVTTGWVWLMPVGAPARAGVWPAVAVFGLATASVAWIAPRSEPGLIGPVWRMPVPGGELTPDHAVLVIGAAVFLLESANVVVRAALGTHALPARTGGARAPRSAEPRHPPPVSDGFVIPPRPPLPGAPARDEPPEPEGGSADDAVPLPERPSLKGGRLIGPLERILVFALTLAGAYALLAAALAAKGIVRFPEISRDDAGDRAEYFLVGSLVSWVLALASAFLVWWGFGLAR</sequence>
<evidence type="ECO:0000256" key="1">
    <source>
        <dbReference type="SAM" id="MobiDB-lite"/>
    </source>
</evidence>